<sequence>MKKPIAFLGGLLLLASCQTDVPQSVADSQVPPSASVRNQVVQIVLNNGGKIGDFVRPEISSVVLLDPQTRTYAFCVRAWSAQRQRQPDVVGISVRDNKILGSTANDYRCRDKRLRYYPYPELKAVRGSS</sequence>
<proteinExistence type="predicted"/>
<evidence type="ECO:0000313" key="1">
    <source>
        <dbReference type="EMBL" id="THV37968.1"/>
    </source>
</evidence>
<accession>A0A4S8Q1N8</accession>
<reference evidence="1 2" key="1">
    <citation type="submission" date="2019-04" db="EMBL/GenBank/DDBJ databases">
        <title>genome sequence of strain W3.</title>
        <authorList>
            <person name="Gao J."/>
            <person name="Sun J."/>
        </authorList>
    </citation>
    <scope>NUCLEOTIDE SEQUENCE [LARGE SCALE GENOMIC DNA]</scope>
    <source>
        <strain evidence="1 2">W3</strain>
    </source>
</reference>
<dbReference type="PROSITE" id="PS51257">
    <property type="entry name" value="PROKAR_LIPOPROTEIN"/>
    <property type="match status" value="1"/>
</dbReference>
<gene>
    <name evidence="1" type="ORF">FAA86_03930</name>
</gene>
<organism evidence="1 2">
    <name type="scientific">Rhizobium rosettiformans W3</name>
    <dbReference type="NCBI Taxonomy" id="538378"/>
    <lineage>
        <taxon>Bacteria</taxon>
        <taxon>Pseudomonadati</taxon>
        <taxon>Pseudomonadota</taxon>
        <taxon>Alphaproteobacteria</taxon>
        <taxon>Hyphomicrobiales</taxon>
        <taxon>Rhizobiaceae</taxon>
        <taxon>Rhizobium/Agrobacterium group</taxon>
        <taxon>Rhizobium</taxon>
    </lineage>
</organism>
<evidence type="ECO:0008006" key="3">
    <source>
        <dbReference type="Google" id="ProtNLM"/>
    </source>
</evidence>
<dbReference type="Proteomes" id="UP000307378">
    <property type="component" value="Unassembled WGS sequence"/>
</dbReference>
<dbReference type="EMBL" id="STGU01000002">
    <property type="protein sequence ID" value="THV37968.1"/>
    <property type="molecule type" value="Genomic_DNA"/>
</dbReference>
<comment type="caution">
    <text evidence="1">The sequence shown here is derived from an EMBL/GenBank/DDBJ whole genome shotgun (WGS) entry which is preliminary data.</text>
</comment>
<dbReference type="RefSeq" id="WP_136538473.1">
    <property type="nucleotide sequence ID" value="NZ_STGU01000002.1"/>
</dbReference>
<name>A0A4S8Q1N8_9HYPH</name>
<evidence type="ECO:0000313" key="2">
    <source>
        <dbReference type="Proteomes" id="UP000307378"/>
    </source>
</evidence>
<dbReference type="AlphaFoldDB" id="A0A4S8Q1N8"/>
<protein>
    <recommendedName>
        <fullName evidence="3">Lipoprotein</fullName>
    </recommendedName>
</protein>